<proteinExistence type="predicted"/>
<evidence type="ECO:0008006" key="3">
    <source>
        <dbReference type="Google" id="ProtNLM"/>
    </source>
</evidence>
<dbReference type="EMBL" id="BJLA01000029">
    <property type="protein sequence ID" value="GEA33940.1"/>
    <property type="molecule type" value="Genomic_DNA"/>
</dbReference>
<organism evidence="1 2">
    <name type="scientific">Clostridium diolis</name>
    <dbReference type="NCBI Taxonomy" id="223919"/>
    <lineage>
        <taxon>Bacteria</taxon>
        <taxon>Bacillati</taxon>
        <taxon>Bacillota</taxon>
        <taxon>Clostridia</taxon>
        <taxon>Eubacteriales</taxon>
        <taxon>Clostridiaceae</taxon>
        <taxon>Clostridium</taxon>
    </lineage>
</organism>
<name>A0AAV3W5Y3_9CLOT</name>
<evidence type="ECO:0000313" key="1">
    <source>
        <dbReference type="EMBL" id="GEA33940.1"/>
    </source>
</evidence>
<reference evidence="1 2" key="1">
    <citation type="submission" date="2019-06" db="EMBL/GenBank/DDBJ databases">
        <title>Draft genome sequence of Clostridium diolis DSM 15410.</title>
        <authorList>
            <person name="Kobayashi H."/>
            <person name="Tanizawa Y."/>
            <person name="Tohno M."/>
        </authorList>
    </citation>
    <scope>NUCLEOTIDE SEQUENCE [LARGE SCALE GENOMIC DNA]</scope>
    <source>
        <strain evidence="1 2">DSM 15410</strain>
    </source>
</reference>
<accession>A0AAV3W5Y3</accession>
<sequence>MYTYNGGNRSDIWNLFSNGSIEREMVYTHTNDDEYIVRRSVISDIEYNIKSDNMTVNIIHSNLGNGKTCLLEFLMCHLSEMSYVYKFNECYSDIEHELREISKIDGRKVIFIENYNLYIDIIKKFRYYYDKSWNIILSCRTFINNNSIYKLSHALDKKVEEFYEFDINKFTDQEKPKIICSLRNINQAEFKDLDEHRALNLLKKSGQDCWSNTVMYLFKSEIVRKRIEKVFDNILSNSNNTEVVIAAIINNIVGMNLSYSQLLCVIKISQLNVSCFRDDNIAEILTLGDGKIEIKSSLLSLYIIRSRMLHSQVIGVMKKMVLNADLLMDNNAEMVKRLLISTSNISELFYKKIPYFAFENTENELQKEILDYYDSVCKVEYYSKNEFFWLQYAMAAMDLENYSLAENNFKLAHLYESKKNHDFYQIKVQYGRFLLEKAILEEDETAPIQILKRVNQEWKDVLLNNEAQQYYVYKQIEKYKKFVCKYSKCFSNADFNKAIKLIENLISTISKCNKNGRNKNIGDMAINILTETKDELVANMLKYSLTVGSLRA</sequence>
<evidence type="ECO:0000313" key="2">
    <source>
        <dbReference type="Proteomes" id="UP000325212"/>
    </source>
</evidence>
<comment type="caution">
    <text evidence="1">The sequence shown here is derived from an EMBL/GenBank/DDBJ whole genome shotgun (WGS) entry which is preliminary data.</text>
</comment>
<protein>
    <recommendedName>
        <fullName evidence="3">ATP-binding protein</fullName>
    </recommendedName>
</protein>
<dbReference type="AlphaFoldDB" id="A0AAV3W5Y3"/>
<dbReference type="Proteomes" id="UP000325212">
    <property type="component" value="Unassembled WGS sequence"/>
</dbReference>
<keyword evidence="2" id="KW-1185">Reference proteome</keyword>
<gene>
    <name evidence="1" type="ORF">CDIOL_48630</name>
</gene>
<dbReference type="RefSeq" id="WP_039772520.1">
    <property type="nucleotide sequence ID" value="NZ_BJLA01000029.1"/>
</dbReference>